<feature type="domain" description="DNA mismatch repair proteins mutS family" evidence="5">
    <location>
        <begin position="418"/>
        <end position="604"/>
    </location>
</feature>
<feature type="transmembrane region" description="Helical" evidence="4">
    <location>
        <begin position="52"/>
        <end position="70"/>
    </location>
</feature>
<evidence type="ECO:0000256" key="3">
    <source>
        <dbReference type="ARBA" id="ARBA00023125"/>
    </source>
</evidence>
<dbReference type="PANTHER" id="PTHR11361:SF99">
    <property type="entry name" value="DNA MISMATCH REPAIR PROTEIN"/>
    <property type="match status" value="1"/>
</dbReference>
<feature type="transmembrane region" description="Helical" evidence="4">
    <location>
        <begin position="29"/>
        <end position="46"/>
    </location>
</feature>
<sequence length="606" mass="68753">MNPEIWYRQQLEKLEDRALRLRRRNGRLAAGRLLSFAGGILLFFVLLPVQLLPAVILLLLCWAIFAWLAIKDSDSRQQLSHIQVLKKCCEEELQSLSGDQSAFDDGAGFRERDHPYTADLDIFGPSSLFQYLYRGTSPFSAACLADWLSGPATPEDIRQRQEAVAELQPLAGGRLELRARGRSTRLQPDDWQRIRSWIAAEADDALPAWSRLTRVLPWISLGAVFLIAFTHSSWQWLWLPLLLHAWLARQVNKTVSPAYRQLSRSVDIISSTEAGMMWMEAQTFRSACLQTLKGRCRHGEENAAFILRRLKNILDRLDYRQNPLVHLPLNLVTFWDARQYRELLTWKRQYGAVLLQWTRVLAETEALCSFANFAFNRPGVVFPELSERHFTLEATALGHPLLPDGKCVRNDVAVQGAGQVLLVTGSNMAGKSTFLRTVGTNIVLALAGAPVCADRFRVSPVKVYSSMRIADNLEENISTFYAELRKLEVILQQVRIHEKVFLLLDEIFRGTNSQDRHTGSRALISQLLRENTAGIIATHDLALTSMEQDYPGKLHNYHFDVQVRDEVLFFDYKLKTGICTSMNASLLMRKIGLELPPQAGEAKGKR</sequence>
<dbReference type="InterPro" id="IPR000432">
    <property type="entry name" value="DNA_mismatch_repair_MutS_C"/>
</dbReference>
<dbReference type="InterPro" id="IPR027417">
    <property type="entry name" value="P-loop_NTPase"/>
</dbReference>
<evidence type="ECO:0000256" key="1">
    <source>
        <dbReference type="ARBA" id="ARBA00022741"/>
    </source>
</evidence>
<keyword evidence="1" id="KW-0547">Nucleotide-binding</keyword>
<keyword evidence="2" id="KW-0067">ATP-binding</keyword>
<keyword evidence="4" id="KW-0472">Membrane</keyword>
<evidence type="ECO:0000256" key="4">
    <source>
        <dbReference type="SAM" id="Phobius"/>
    </source>
</evidence>
<accession>A0ABP8G600</accession>
<feature type="transmembrane region" description="Helical" evidence="4">
    <location>
        <begin position="215"/>
        <end position="239"/>
    </location>
</feature>
<dbReference type="RefSeq" id="WP_344980884.1">
    <property type="nucleotide sequence ID" value="NZ_BAABFN010000021.1"/>
</dbReference>
<evidence type="ECO:0000313" key="7">
    <source>
        <dbReference type="Proteomes" id="UP001501207"/>
    </source>
</evidence>
<dbReference type="SMART" id="SM00534">
    <property type="entry name" value="MUTSac"/>
    <property type="match status" value="1"/>
</dbReference>
<keyword evidence="7" id="KW-1185">Reference proteome</keyword>
<reference evidence="7" key="1">
    <citation type="journal article" date="2019" name="Int. J. Syst. Evol. Microbiol.">
        <title>The Global Catalogue of Microorganisms (GCM) 10K type strain sequencing project: providing services to taxonomists for standard genome sequencing and annotation.</title>
        <authorList>
            <consortium name="The Broad Institute Genomics Platform"/>
            <consortium name="The Broad Institute Genome Sequencing Center for Infectious Disease"/>
            <person name="Wu L."/>
            <person name="Ma J."/>
        </authorList>
    </citation>
    <scope>NUCLEOTIDE SEQUENCE [LARGE SCALE GENOMIC DNA]</scope>
    <source>
        <strain evidence="7">JCM 17664</strain>
    </source>
</reference>
<keyword evidence="4" id="KW-0812">Transmembrane</keyword>
<gene>
    <name evidence="6" type="ORF">GCM10023143_30340</name>
</gene>
<comment type="caution">
    <text evidence="6">The sequence shown here is derived from an EMBL/GenBank/DDBJ whole genome shotgun (WGS) entry which is preliminary data.</text>
</comment>
<dbReference type="Gene3D" id="3.40.50.300">
    <property type="entry name" value="P-loop containing nucleotide triphosphate hydrolases"/>
    <property type="match status" value="1"/>
</dbReference>
<evidence type="ECO:0000313" key="6">
    <source>
        <dbReference type="EMBL" id="GAA4317976.1"/>
    </source>
</evidence>
<name>A0ABP8G600_9BACT</name>
<dbReference type="CDD" id="cd03283">
    <property type="entry name" value="ABC_MutS-like"/>
    <property type="match status" value="1"/>
</dbReference>
<keyword evidence="4" id="KW-1133">Transmembrane helix</keyword>
<dbReference type="SUPFAM" id="SSF52540">
    <property type="entry name" value="P-loop containing nucleoside triphosphate hydrolases"/>
    <property type="match status" value="1"/>
</dbReference>
<evidence type="ECO:0000259" key="5">
    <source>
        <dbReference type="SMART" id="SM00534"/>
    </source>
</evidence>
<organism evidence="6 7">
    <name type="scientific">Compostibacter hankyongensis</name>
    <dbReference type="NCBI Taxonomy" id="1007089"/>
    <lineage>
        <taxon>Bacteria</taxon>
        <taxon>Pseudomonadati</taxon>
        <taxon>Bacteroidota</taxon>
        <taxon>Chitinophagia</taxon>
        <taxon>Chitinophagales</taxon>
        <taxon>Chitinophagaceae</taxon>
        <taxon>Compostibacter</taxon>
    </lineage>
</organism>
<dbReference type="Proteomes" id="UP001501207">
    <property type="component" value="Unassembled WGS sequence"/>
</dbReference>
<evidence type="ECO:0000256" key="2">
    <source>
        <dbReference type="ARBA" id="ARBA00022840"/>
    </source>
</evidence>
<dbReference type="EMBL" id="BAABFN010000021">
    <property type="protein sequence ID" value="GAA4317976.1"/>
    <property type="molecule type" value="Genomic_DNA"/>
</dbReference>
<dbReference type="InterPro" id="IPR036187">
    <property type="entry name" value="DNA_mismatch_repair_MutS_sf"/>
</dbReference>
<dbReference type="InterPro" id="IPR045076">
    <property type="entry name" value="MutS"/>
</dbReference>
<dbReference type="Pfam" id="PF00488">
    <property type="entry name" value="MutS_V"/>
    <property type="match status" value="1"/>
</dbReference>
<keyword evidence="3" id="KW-0238">DNA-binding</keyword>
<dbReference type="PANTHER" id="PTHR11361">
    <property type="entry name" value="DNA MISMATCH REPAIR PROTEIN MUTS FAMILY MEMBER"/>
    <property type="match status" value="1"/>
</dbReference>
<dbReference type="SUPFAM" id="SSF48334">
    <property type="entry name" value="DNA repair protein MutS, domain III"/>
    <property type="match status" value="1"/>
</dbReference>
<protein>
    <submittedName>
        <fullName evidence="6">MutS family DNA mismatch repair protein</fullName>
    </submittedName>
</protein>
<proteinExistence type="predicted"/>